<evidence type="ECO:0000256" key="1">
    <source>
        <dbReference type="ARBA" id="ARBA00006876"/>
    </source>
</evidence>
<keyword evidence="3 9" id="KW-0547">Nucleotide-binding</keyword>
<evidence type="ECO:0000256" key="7">
    <source>
        <dbReference type="ARBA" id="ARBA00023172"/>
    </source>
</evidence>
<evidence type="ECO:0000256" key="6">
    <source>
        <dbReference type="ARBA" id="ARBA00023125"/>
    </source>
</evidence>
<keyword evidence="7 9" id="KW-0233">DNA recombination</keyword>
<dbReference type="RefSeq" id="WP_012616963.1">
    <property type="nucleotide sequence ID" value="NC_011832.1"/>
</dbReference>
<dbReference type="SMART" id="SM00382">
    <property type="entry name" value="AAA"/>
    <property type="match status" value="1"/>
</dbReference>
<dbReference type="PANTHER" id="PTHR22942:SF47">
    <property type="entry name" value="DNA REPAIR AND RECOMBINATION PROTEIN RADB"/>
    <property type="match status" value="1"/>
</dbReference>
<keyword evidence="4 9" id="KW-0227">DNA damage</keyword>
<dbReference type="Proteomes" id="UP000002457">
    <property type="component" value="Chromosome"/>
</dbReference>
<dbReference type="Gene3D" id="3.40.50.300">
    <property type="entry name" value="P-loop containing nucleotide triphosphate hydrolases"/>
    <property type="match status" value="1"/>
</dbReference>
<evidence type="ECO:0000256" key="8">
    <source>
        <dbReference type="ARBA" id="ARBA00024641"/>
    </source>
</evidence>
<sequence>MEYKLNSGNSDLDRLLGGGYEPRIITQYFGEPAGGKSTLCQIAAVSCLRSGKAVVYIDTEGFSTERFRQIAGDETDALAENLFLFEPLDFEEQGLMIGNTEQVLKSKESGLVVMDSATALYRTDLERGQDALRALTRQMVCLLGLSRKYDLPVIITNQIYTDPGTNRVSGLGGNALEHISKVIVQVEKTDSQRRARLVKHRSKPEGAVLDFVITEDGIRTVDLP</sequence>
<gene>
    <name evidence="9" type="primary">radB</name>
    <name evidence="11" type="ordered locus">Mpal_0260</name>
</gene>
<dbReference type="GO" id="GO:0140664">
    <property type="term" value="F:ATP-dependent DNA damage sensor activity"/>
    <property type="evidence" value="ECO:0007669"/>
    <property type="project" value="InterPro"/>
</dbReference>
<dbReference type="NCBIfam" id="TIGR02237">
    <property type="entry name" value="recomb_radB"/>
    <property type="match status" value="1"/>
</dbReference>
<organism evidence="11 12">
    <name type="scientific">Methanosphaerula palustris (strain ATCC BAA-1556 / DSM 19958 / E1-9c)</name>
    <dbReference type="NCBI Taxonomy" id="521011"/>
    <lineage>
        <taxon>Archaea</taxon>
        <taxon>Methanobacteriati</taxon>
        <taxon>Methanobacteriota</taxon>
        <taxon>Stenosarchaea group</taxon>
        <taxon>Methanomicrobia</taxon>
        <taxon>Methanomicrobiales</taxon>
        <taxon>Methanoregulaceae</taxon>
        <taxon>Methanosphaerula</taxon>
    </lineage>
</organism>
<dbReference type="CDD" id="cd01394">
    <property type="entry name" value="archRadB"/>
    <property type="match status" value="1"/>
</dbReference>
<dbReference type="InterPro" id="IPR011939">
    <property type="entry name" value="DNA_repair_and_recomb_RadB"/>
</dbReference>
<dbReference type="eggNOG" id="arCOG00417">
    <property type="taxonomic scope" value="Archaea"/>
</dbReference>
<evidence type="ECO:0000313" key="12">
    <source>
        <dbReference type="Proteomes" id="UP000002457"/>
    </source>
</evidence>
<dbReference type="Pfam" id="PF08423">
    <property type="entry name" value="Rad51"/>
    <property type="match status" value="1"/>
</dbReference>
<dbReference type="PANTHER" id="PTHR22942">
    <property type="entry name" value="RECA/RAD51/RADA DNA STRAND-PAIRING FAMILY MEMBER"/>
    <property type="match status" value="1"/>
</dbReference>
<dbReference type="InterPro" id="IPR027417">
    <property type="entry name" value="P-loop_NTPase"/>
</dbReference>
<comment type="function">
    <text evidence="8 9">Involved in DNA repair and in homologous recombination. May regulate the cleavage reactions of the branch-structured DNA. Has a very weak ATPase activity that is not stimulated by DNA. Binds DNA but does not promote DNA strands exchange.</text>
</comment>
<dbReference type="KEGG" id="mpl:Mpal_0260"/>
<evidence type="ECO:0000259" key="10">
    <source>
        <dbReference type="PROSITE" id="PS50162"/>
    </source>
</evidence>
<name>B8GJ71_METPE</name>
<evidence type="ECO:0000313" key="11">
    <source>
        <dbReference type="EMBL" id="ACL15644.1"/>
    </source>
</evidence>
<dbReference type="EMBL" id="CP001338">
    <property type="protein sequence ID" value="ACL15644.1"/>
    <property type="molecule type" value="Genomic_DNA"/>
</dbReference>
<comment type="similarity">
    <text evidence="1 9">Belongs to the eukaryotic RecA-like protein family. RadB subfamily.</text>
</comment>
<dbReference type="InterPro" id="IPR013632">
    <property type="entry name" value="Rad51_C"/>
</dbReference>
<accession>B8GJ71</accession>
<evidence type="ECO:0000256" key="9">
    <source>
        <dbReference type="HAMAP-Rule" id="MF_00350"/>
    </source>
</evidence>
<dbReference type="HAMAP" id="MF_00350">
    <property type="entry name" value="RadB"/>
    <property type="match status" value="1"/>
</dbReference>
<proteinExistence type="inferred from homology"/>
<reference evidence="11 12" key="1">
    <citation type="journal article" date="2015" name="Genome Announc.">
        <title>Complete Genome Sequence of Methanosphaerula palustris E1-9CT, a Hydrogenotrophic Methanogen Isolated from a Minerotrophic Fen Peatland.</title>
        <authorList>
            <person name="Cadillo-Quiroz H."/>
            <person name="Browne P."/>
            <person name="Kyrpides N."/>
            <person name="Woyke T."/>
            <person name="Goodwin L."/>
            <person name="Detter C."/>
            <person name="Yavitt J.B."/>
            <person name="Zinder S.H."/>
        </authorList>
    </citation>
    <scope>NUCLEOTIDE SEQUENCE [LARGE SCALE GENOMIC DNA]</scope>
    <source>
        <strain evidence="12">ATCC BAA-1556 / DSM 19958 / E1-9c</strain>
    </source>
</reference>
<dbReference type="SUPFAM" id="SSF52540">
    <property type="entry name" value="P-loop containing nucleoside triphosphate hydrolases"/>
    <property type="match status" value="1"/>
</dbReference>
<evidence type="ECO:0000256" key="3">
    <source>
        <dbReference type="ARBA" id="ARBA00022741"/>
    </source>
</evidence>
<dbReference type="GO" id="GO:0006310">
    <property type="term" value="P:DNA recombination"/>
    <property type="evidence" value="ECO:0007669"/>
    <property type="project" value="UniProtKB-UniRule"/>
</dbReference>
<dbReference type="InterPro" id="IPR020588">
    <property type="entry name" value="RecA_ATP-bd"/>
</dbReference>
<dbReference type="PIRSF" id="PIRSF003336">
    <property type="entry name" value="RadB"/>
    <property type="match status" value="1"/>
</dbReference>
<keyword evidence="5 9" id="KW-0067">ATP-binding</keyword>
<protein>
    <recommendedName>
        <fullName evidence="2 9">DNA repair and recombination protein RadB</fullName>
    </recommendedName>
</protein>
<dbReference type="AlphaFoldDB" id="B8GJ71"/>
<evidence type="ECO:0000256" key="4">
    <source>
        <dbReference type="ARBA" id="ARBA00022763"/>
    </source>
</evidence>
<feature type="domain" description="RecA family profile 1" evidence="10">
    <location>
        <begin position="1"/>
        <end position="159"/>
    </location>
</feature>
<dbReference type="STRING" id="521011.Mpal_0260"/>
<dbReference type="GO" id="GO:0005524">
    <property type="term" value="F:ATP binding"/>
    <property type="evidence" value="ECO:0007669"/>
    <property type="project" value="UniProtKB-UniRule"/>
</dbReference>
<dbReference type="HOGENOM" id="CLU_041732_2_0_2"/>
<keyword evidence="6 9" id="KW-0238">DNA-binding</keyword>
<dbReference type="GeneID" id="7270646"/>
<evidence type="ECO:0000256" key="2">
    <source>
        <dbReference type="ARBA" id="ARBA00018143"/>
    </source>
</evidence>
<dbReference type="PROSITE" id="PS50162">
    <property type="entry name" value="RECA_2"/>
    <property type="match status" value="1"/>
</dbReference>
<dbReference type="PRINTS" id="PR01874">
    <property type="entry name" value="DNAREPAIRADA"/>
</dbReference>
<dbReference type="InterPro" id="IPR003593">
    <property type="entry name" value="AAA+_ATPase"/>
</dbReference>
<dbReference type="GO" id="GO:0003684">
    <property type="term" value="F:damaged DNA binding"/>
    <property type="evidence" value="ECO:0007669"/>
    <property type="project" value="UniProtKB-UniRule"/>
</dbReference>
<dbReference type="GO" id="GO:0006281">
    <property type="term" value="P:DNA repair"/>
    <property type="evidence" value="ECO:0007669"/>
    <property type="project" value="UniProtKB-UniRule"/>
</dbReference>
<keyword evidence="12" id="KW-1185">Reference proteome</keyword>
<evidence type="ECO:0000256" key="5">
    <source>
        <dbReference type="ARBA" id="ARBA00022840"/>
    </source>
</evidence>